<dbReference type="STRING" id="1434111.MSLAZ_2002"/>
<name>A0A0E3S866_9EURY</name>
<dbReference type="EMBL" id="CP009515">
    <property type="protein sequence ID" value="AKB75263.1"/>
    <property type="molecule type" value="Genomic_DNA"/>
</dbReference>
<dbReference type="PATRIC" id="fig|1434111.4.peg.2637"/>
<evidence type="ECO:0000313" key="1">
    <source>
        <dbReference type="EMBL" id="AKB75263.1"/>
    </source>
</evidence>
<protein>
    <submittedName>
        <fullName evidence="1">Uncharacterized protein</fullName>
    </submittedName>
</protein>
<keyword evidence="2" id="KW-1185">Reference proteome</keyword>
<organism evidence="1 2">
    <name type="scientific">Methanosarcina lacustris Z-7289</name>
    <dbReference type="NCBI Taxonomy" id="1434111"/>
    <lineage>
        <taxon>Archaea</taxon>
        <taxon>Methanobacteriati</taxon>
        <taxon>Methanobacteriota</taxon>
        <taxon>Stenosarchaea group</taxon>
        <taxon>Methanomicrobia</taxon>
        <taxon>Methanosarcinales</taxon>
        <taxon>Methanosarcinaceae</taxon>
        <taxon>Methanosarcina</taxon>
    </lineage>
</organism>
<dbReference type="HOGENOM" id="CLU_2597751_0_0_2"/>
<dbReference type="AlphaFoldDB" id="A0A0E3S866"/>
<gene>
    <name evidence="1" type="ORF">MSLAZ_2002</name>
</gene>
<proteinExistence type="predicted"/>
<dbReference type="KEGG" id="mls:MSLAZ_2002"/>
<reference evidence="1 2" key="1">
    <citation type="submission" date="2014-07" db="EMBL/GenBank/DDBJ databases">
        <title>Methanogenic archaea and the global carbon cycle.</title>
        <authorList>
            <person name="Henriksen J.R."/>
            <person name="Luke J."/>
            <person name="Reinhart S."/>
            <person name="Benedict M.N."/>
            <person name="Youngblut N.D."/>
            <person name="Metcalf M.E."/>
            <person name="Whitaker R.J."/>
            <person name="Metcalf W.W."/>
        </authorList>
    </citation>
    <scope>NUCLEOTIDE SEQUENCE [LARGE SCALE GENOMIC DNA]</scope>
    <source>
        <strain evidence="1 2">Z-7289</strain>
    </source>
</reference>
<accession>A0A0E3S866</accession>
<evidence type="ECO:0000313" key="2">
    <source>
        <dbReference type="Proteomes" id="UP000033072"/>
    </source>
</evidence>
<sequence>MAGQFICVSGITYITAYFRPISSQTSTQYLPSFLVSFSNSFFYTCFLSPTTQTFTALETITANLCWILPLVGWLNEKYR</sequence>
<dbReference type="Proteomes" id="UP000033072">
    <property type="component" value="Chromosome"/>
</dbReference>